<evidence type="ECO:0000313" key="2">
    <source>
        <dbReference type="Proteomes" id="UP001652581"/>
    </source>
</evidence>
<keyword evidence="1" id="KW-0732">Signal</keyword>
<feature type="chain" id="PRO_5046844068" evidence="1">
    <location>
        <begin position="24"/>
        <end position="198"/>
    </location>
</feature>
<dbReference type="PANTHER" id="PTHR40376">
    <property type="entry name" value="ODONTOGENESIS ASSOCIATED PHOSPHOPROTEIN"/>
    <property type="match status" value="1"/>
</dbReference>
<dbReference type="InterPro" id="IPR031706">
    <property type="entry name" value="ODAPH"/>
</dbReference>
<sequence>MAHRLSYSYCLLVCWLVVTVAEGQEGVVTPPGDSQHNADPTDCQIFTLTPPPTTRKPVTRIQPITRTPRCPLHFFPPRCPRVHLRFPYRPFHPPTCNHRFQIHPFFWPHRRLPPHYRYFPRRPLWRGSSSEESRAKREAPDILKEKKPMMGRWGIIRKGPTLGKLEDGSVLYLNLPPSLDLSSRRLAHLPLFTSCSAL</sequence>
<name>A0ABM5C7W7_VICPA</name>
<organism evidence="2 3">
    <name type="scientific">Vicugna pacos</name>
    <name type="common">Alpaca</name>
    <name type="synonym">Lama pacos</name>
    <dbReference type="NCBI Taxonomy" id="30538"/>
    <lineage>
        <taxon>Eukaryota</taxon>
        <taxon>Metazoa</taxon>
        <taxon>Chordata</taxon>
        <taxon>Craniata</taxon>
        <taxon>Vertebrata</taxon>
        <taxon>Euteleostomi</taxon>
        <taxon>Mammalia</taxon>
        <taxon>Eutheria</taxon>
        <taxon>Laurasiatheria</taxon>
        <taxon>Artiodactyla</taxon>
        <taxon>Tylopoda</taxon>
        <taxon>Camelidae</taxon>
        <taxon>Vicugna</taxon>
    </lineage>
</organism>
<feature type="signal peptide" evidence="1">
    <location>
        <begin position="1"/>
        <end position="23"/>
    </location>
</feature>
<reference evidence="2" key="1">
    <citation type="submission" date="2025-05" db="UniProtKB">
        <authorList>
            <consortium name="RefSeq"/>
        </authorList>
    </citation>
    <scope>NUCLEOTIDE SEQUENCE [LARGE SCALE GENOMIC DNA]</scope>
</reference>
<accession>A0ABM5C7W7</accession>
<evidence type="ECO:0000313" key="3">
    <source>
        <dbReference type="RefSeq" id="XP_072804736.1"/>
    </source>
</evidence>
<gene>
    <name evidence="3" type="primary">ODAPH</name>
</gene>
<keyword evidence="2" id="KW-1185">Reference proteome</keyword>
<dbReference type="Proteomes" id="UP001652581">
    <property type="component" value="Chromosome 2"/>
</dbReference>
<dbReference type="Pfam" id="PF15848">
    <property type="entry name" value="ODAPH"/>
    <property type="match status" value="1"/>
</dbReference>
<evidence type="ECO:0000256" key="1">
    <source>
        <dbReference type="SAM" id="SignalP"/>
    </source>
</evidence>
<dbReference type="PANTHER" id="PTHR40376:SF1">
    <property type="entry name" value="ODONTOGENESIS ASSOCIATED PHOSPHOPROTEIN"/>
    <property type="match status" value="1"/>
</dbReference>
<protein>
    <submittedName>
        <fullName evidence="3">Odontogenesis associated phosphoprotein</fullName>
    </submittedName>
</protein>
<reference evidence="3" key="2">
    <citation type="submission" date="2025-08" db="UniProtKB">
        <authorList>
            <consortium name="RefSeq"/>
        </authorList>
    </citation>
    <scope>IDENTIFICATION</scope>
</reference>
<proteinExistence type="predicted"/>
<dbReference type="GeneID" id="102544824"/>
<dbReference type="RefSeq" id="XP_072804736.1">
    <property type="nucleotide sequence ID" value="XM_072948635.1"/>
</dbReference>